<dbReference type="OMA" id="LWANECT"/>
<dbReference type="FunFam" id="3.40.50.300:FF:002141">
    <property type="entry name" value="Dynein heavy chain"/>
    <property type="match status" value="1"/>
</dbReference>
<keyword evidence="4" id="KW-0963">Cytoplasm</keyword>
<dbReference type="PANTHER" id="PTHR46532">
    <property type="entry name" value="MALE FERTILITY FACTOR KL5"/>
    <property type="match status" value="1"/>
</dbReference>
<feature type="coiled-coil region" evidence="18">
    <location>
        <begin position="2242"/>
        <end position="2307"/>
    </location>
</feature>
<keyword evidence="5" id="KW-0493">Microtubule</keyword>
<dbReference type="Gene3D" id="1.20.1270.280">
    <property type="match status" value="1"/>
</dbReference>
<dbReference type="FunFam" id="1.10.287.2620:FF:000002">
    <property type="entry name" value="Dynein heavy chain 2, axonemal"/>
    <property type="match status" value="1"/>
</dbReference>
<dbReference type="GO" id="GO:0051959">
    <property type="term" value="F:dynein light intermediate chain binding"/>
    <property type="evidence" value="ECO:0007669"/>
    <property type="project" value="InterPro"/>
</dbReference>
<dbReference type="Gene3D" id="1.20.920.20">
    <property type="match status" value="1"/>
</dbReference>
<evidence type="ECO:0000313" key="20">
    <source>
        <dbReference type="EMBL" id="CBN78680.1"/>
    </source>
</evidence>
<organism evidence="20 21">
    <name type="scientific">Ectocarpus siliculosus</name>
    <name type="common">Brown alga</name>
    <name type="synonym">Conferva siliculosa</name>
    <dbReference type="NCBI Taxonomy" id="2880"/>
    <lineage>
        <taxon>Eukaryota</taxon>
        <taxon>Sar</taxon>
        <taxon>Stramenopiles</taxon>
        <taxon>Ochrophyta</taxon>
        <taxon>PX clade</taxon>
        <taxon>Phaeophyceae</taxon>
        <taxon>Ectocarpales</taxon>
        <taxon>Ectocarpaceae</taxon>
        <taxon>Ectocarpus</taxon>
    </lineage>
</organism>
<dbReference type="SUPFAM" id="SSF52540">
    <property type="entry name" value="P-loop containing nucleoside triphosphate hydrolases"/>
    <property type="match status" value="4"/>
</dbReference>
<dbReference type="InterPro" id="IPR041466">
    <property type="entry name" value="Dynein_AAA5_ext"/>
</dbReference>
<evidence type="ECO:0000256" key="6">
    <source>
        <dbReference type="ARBA" id="ARBA00022737"/>
    </source>
</evidence>
<dbReference type="Pfam" id="PF12781">
    <property type="entry name" value="AAA_9"/>
    <property type="match status" value="1"/>
</dbReference>
<keyword evidence="11 18" id="KW-0175">Coiled coil</keyword>
<comment type="similarity">
    <text evidence="3">Belongs to the dynein heavy chain family.</text>
</comment>
<dbReference type="FunFam" id="3.40.50.300:FF:000320">
    <property type="entry name" value="Dynein, axonemal, heavy chain 5"/>
    <property type="match status" value="1"/>
</dbReference>
<feature type="coiled-coil region" evidence="18">
    <location>
        <begin position="2008"/>
        <end position="2038"/>
    </location>
</feature>
<accession>D8LQB6</accession>
<dbReference type="InterPro" id="IPR041589">
    <property type="entry name" value="DNAH3_AAA_lid_1"/>
</dbReference>
<dbReference type="FunFam" id="1.10.8.1220:FF:000001">
    <property type="entry name" value="Dynein axonemal heavy chain 5"/>
    <property type="match status" value="1"/>
</dbReference>
<dbReference type="Pfam" id="PF08393">
    <property type="entry name" value="DHC_N2"/>
    <property type="match status" value="1"/>
</dbReference>
<feature type="domain" description="AAA+ ATPase" evidence="19">
    <location>
        <begin position="710"/>
        <end position="813"/>
    </location>
</feature>
<dbReference type="Gene3D" id="1.20.58.1120">
    <property type="match status" value="1"/>
</dbReference>
<keyword evidence="7" id="KW-0547">Nucleotide-binding</keyword>
<dbReference type="InterPro" id="IPR042222">
    <property type="entry name" value="Dynein_2_N"/>
</dbReference>
<reference evidence="20 21" key="1">
    <citation type="journal article" date="2010" name="Nature">
        <title>The Ectocarpus genome and the independent evolution of multicellularity in brown algae.</title>
        <authorList>
            <person name="Cock J.M."/>
            <person name="Sterck L."/>
            <person name="Rouze P."/>
            <person name="Scornet D."/>
            <person name="Allen A.E."/>
            <person name="Amoutzias G."/>
            <person name="Anthouard V."/>
            <person name="Artiguenave F."/>
            <person name="Aury J.M."/>
            <person name="Badger J.H."/>
            <person name="Beszteri B."/>
            <person name="Billiau K."/>
            <person name="Bonnet E."/>
            <person name="Bothwell J.H."/>
            <person name="Bowler C."/>
            <person name="Boyen C."/>
            <person name="Brownlee C."/>
            <person name="Carrano C.J."/>
            <person name="Charrier B."/>
            <person name="Cho G.Y."/>
            <person name="Coelho S.M."/>
            <person name="Collen J."/>
            <person name="Corre E."/>
            <person name="Da Silva C."/>
            <person name="Delage L."/>
            <person name="Delaroque N."/>
            <person name="Dittami S.M."/>
            <person name="Doulbeau S."/>
            <person name="Elias M."/>
            <person name="Farnham G."/>
            <person name="Gachon C.M."/>
            <person name="Gschloessl B."/>
            <person name="Heesch S."/>
            <person name="Jabbari K."/>
            <person name="Jubin C."/>
            <person name="Kawai H."/>
            <person name="Kimura K."/>
            <person name="Kloareg B."/>
            <person name="Kupper F.C."/>
            <person name="Lang D."/>
            <person name="Le Bail A."/>
            <person name="Leblanc C."/>
            <person name="Lerouge P."/>
            <person name="Lohr M."/>
            <person name="Lopez P.J."/>
            <person name="Martens C."/>
            <person name="Maumus F."/>
            <person name="Michel G."/>
            <person name="Miranda-Saavedra D."/>
            <person name="Morales J."/>
            <person name="Moreau H."/>
            <person name="Motomura T."/>
            <person name="Nagasato C."/>
            <person name="Napoli C.A."/>
            <person name="Nelson D.R."/>
            <person name="Nyvall-Collen P."/>
            <person name="Peters A.F."/>
            <person name="Pommier C."/>
            <person name="Potin P."/>
            <person name="Poulain J."/>
            <person name="Quesneville H."/>
            <person name="Read B."/>
            <person name="Rensing S.A."/>
            <person name="Ritter A."/>
            <person name="Rousvoal S."/>
            <person name="Samanta M."/>
            <person name="Samson G."/>
            <person name="Schroeder D.C."/>
            <person name="Segurens B."/>
            <person name="Strittmatter M."/>
            <person name="Tonon T."/>
            <person name="Tregear J.W."/>
            <person name="Valentin K."/>
            <person name="von Dassow P."/>
            <person name="Yamagishi T."/>
            <person name="Van de Peer Y."/>
            <person name="Wincker P."/>
        </authorList>
    </citation>
    <scope>NUCLEOTIDE SEQUENCE [LARGE SCALE GENOMIC DNA]</scope>
    <source>
        <strain evidence="21">Ec32 / CCAP1310/4</strain>
    </source>
</reference>
<dbReference type="Gene3D" id="1.10.287.2620">
    <property type="match status" value="1"/>
</dbReference>
<comment type="subcellular location">
    <subcellularLocation>
        <location evidence="1">Cell projection</location>
        <location evidence="1">Cilium</location>
        <location evidence="1">Flagellum</location>
    </subcellularLocation>
    <subcellularLocation>
        <location evidence="2">Cytoplasm</location>
        <location evidence="2">Cytoskeleton</location>
        <location evidence="2">Cilium axoneme</location>
    </subcellularLocation>
</comment>
<dbReference type="InterPro" id="IPR004273">
    <property type="entry name" value="Dynein_heavy_D6_P-loop"/>
</dbReference>
<keyword evidence="6" id="KW-0677">Repeat</keyword>
<dbReference type="InterPro" id="IPR043160">
    <property type="entry name" value="Dynein_C_barrel"/>
</dbReference>
<evidence type="ECO:0000256" key="9">
    <source>
        <dbReference type="ARBA" id="ARBA00022846"/>
    </source>
</evidence>
<dbReference type="InterPro" id="IPR024317">
    <property type="entry name" value="Dynein_heavy_chain_D4_dom"/>
</dbReference>
<dbReference type="InterPro" id="IPR013602">
    <property type="entry name" value="Dynein_heavy_linker"/>
</dbReference>
<proteinExistence type="inferred from homology"/>
<gene>
    <name evidence="20" type="primary">DYHC2</name>
    <name evidence="20" type="ORF">Esi_0006_0001</name>
</gene>
<dbReference type="GO" id="GO:0005874">
    <property type="term" value="C:microtubule"/>
    <property type="evidence" value="ECO:0007669"/>
    <property type="project" value="UniProtKB-KW"/>
</dbReference>
<dbReference type="GO" id="GO:0070286">
    <property type="term" value="P:axonemal dynein complex assembly"/>
    <property type="evidence" value="ECO:0007669"/>
    <property type="project" value="UniProtKB-ARBA"/>
</dbReference>
<evidence type="ECO:0000256" key="11">
    <source>
        <dbReference type="ARBA" id="ARBA00023054"/>
    </source>
</evidence>
<dbReference type="Pfam" id="PF17857">
    <property type="entry name" value="AAA_lid_1"/>
    <property type="match status" value="1"/>
</dbReference>
<evidence type="ECO:0000256" key="18">
    <source>
        <dbReference type="SAM" id="Coils"/>
    </source>
</evidence>
<dbReference type="FunFam" id="1.20.920.20:FF:000001">
    <property type="entry name" value="dynein heavy chain 2, axonemal"/>
    <property type="match status" value="1"/>
</dbReference>
<evidence type="ECO:0000256" key="10">
    <source>
        <dbReference type="ARBA" id="ARBA00023017"/>
    </source>
</evidence>
<keyword evidence="10" id="KW-0243">Dynein</keyword>
<evidence type="ECO:0000256" key="8">
    <source>
        <dbReference type="ARBA" id="ARBA00022840"/>
    </source>
</evidence>
<evidence type="ECO:0000256" key="14">
    <source>
        <dbReference type="ARBA" id="ARBA00023212"/>
    </source>
</evidence>
<dbReference type="Gene3D" id="3.40.50.300">
    <property type="entry name" value="P-loop containing nucleotide triphosphate hydrolases"/>
    <property type="match status" value="5"/>
</dbReference>
<evidence type="ECO:0000256" key="7">
    <source>
        <dbReference type="ARBA" id="ARBA00022741"/>
    </source>
</evidence>
<evidence type="ECO:0000256" key="16">
    <source>
        <dbReference type="ARBA" id="ARBA00058146"/>
    </source>
</evidence>
<evidence type="ECO:0000313" key="21">
    <source>
        <dbReference type="Proteomes" id="UP000002630"/>
    </source>
</evidence>
<dbReference type="Gene3D" id="1.20.920.30">
    <property type="match status" value="1"/>
</dbReference>
<dbReference type="GO" id="GO:0031514">
    <property type="term" value="C:motile cilium"/>
    <property type="evidence" value="ECO:0007669"/>
    <property type="project" value="UniProtKB-SubCell"/>
</dbReference>
<keyword evidence="8" id="KW-0067">ATP-binding</keyword>
<dbReference type="InterPro" id="IPR041228">
    <property type="entry name" value="Dynein_C"/>
</dbReference>
<keyword evidence="12" id="KW-0969">Cilium</keyword>
<dbReference type="Gene3D" id="1.20.140.100">
    <property type="entry name" value="Dynein heavy chain, N-terminal domain 2"/>
    <property type="match status" value="1"/>
</dbReference>
<dbReference type="PANTHER" id="PTHR46532:SF4">
    <property type="entry name" value="AAA+ ATPASE DOMAIN-CONTAINING PROTEIN"/>
    <property type="match status" value="1"/>
</dbReference>
<dbReference type="eggNOG" id="KOG3595">
    <property type="taxonomic scope" value="Eukaryota"/>
</dbReference>
<dbReference type="InterPro" id="IPR042228">
    <property type="entry name" value="Dynein_linker_3"/>
</dbReference>
<dbReference type="Pfam" id="PF17852">
    <property type="entry name" value="Dynein_AAA_lid"/>
    <property type="match status" value="1"/>
</dbReference>
<evidence type="ECO:0000256" key="13">
    <source>
        <dbReference type="ARBA" id="ARBA00023175"/>
    </source>
</evidence>
<dbReference type="InterPro" id="IPR035706">
    <property type="entry name" value="AAA_9"/>
</dbReference>
<comment type="subunit">
    <text evidence="17">Consists of at least 3 heavy chains (alpha, beta and gamma), 2 intermediate chains and 8 light chains.</text>
</comment>
<evidence type="ECO:0000256" key="3">
    <source>
        <dbReference type="ARBA" id="ARBA00008887"/>
    </source>
</evidence>
<feature type="domain" description="AAA+ ATPase" evidence="19">
    <location>
        <begin position="1355"/>
        <end position="1510"/>
    </location>
</feature>
<dbReference type="GO" id="GO:0005858">
    <property type="term" value="C:axonemal dynein complex"/>
    <property type="evidence" value="ECO:0007669"/>
    <property type="project" value="UniProtKB-ARBA"/>
</dbReference>
<evidence type="ECO:0000256" key="1">
    <source>
        <dbReference type="ARBA" id="ARBA00004230"/>
    </source>
</evidence>
<dbReference type="EMBL" id="FN648818">
    <property type="protein sequence ID" value="CBN78680.1"/>
    <property type="molecule type" value="Genomic_DNA"/>
</dbReference>
<feature type="domain" description="AAA+ ATPase" evidence="19">
    <location>
        <begin position="993"/>
        <end position="1123"/>
    </location>
</feature>
<dbReference type="Proteomes" id="UP000002630">
    <property type="component" value="Linkage Group LG04"/>
</dbReference>
<evidence type="ECO:0000256" key="5">
    <source>
        <dbReference type="ARBA" id="ARBA00022701"/>
    </source>
</evidence>
<keyword evidence="9" id="KW-0282">Flagellum</keyword>
<dbReference type="Pfam" id="PF18199">
    <property type="entry name" value="Dynein_C"/>
    <property type="match status" value="1"/>
</dbReference>
<dbReference type="Pfam" id="PF12774">
    <property type="entry name" value="AAA_6"/>
    <property type="match status" value="1"/>
</dbReference>
<dbReference type="Pfam" id="PF12777">
    <property type="entry name" value="MT"/>
    <property type="match status" value="1"/>
</dbReference>
<dbReference type="Gene3D" id="3.20.180.20">
    <property type="entry name" value="Dynein heavy chain, N-terminal domain 2"/>
    <property type="match status" value="1"/>
</dbReference>
<sequence>MSSQTGTGTQHAGPTFLQEEIDQKSVIRLTWRKLLELCERVTDMLHSVQGKYKKQLVKNVKELKEDVRKFRREWETSGPMVQGISPLEAVERLRRFKEEMQLRERTAEMYTAGEELFALKITAHPDLIKIKKESSLLDQLYGLYMDVLQTLERYREVLWTSAGDELVAMSEMVASFDSRCRKMPKKLREWEAFQVLLRKITDFQEVLPIIENLRKPSIKPRHWQEVMDITKTNFPYESENFSLSNIMDSPILQFKDDIEEICEGADKQLSIAEKLDDITDQWDHAAFEFTPWKSRGVPVLKAYGVIIEELEDAQLQLQTLLSMRHVTPFREIVQNKLNDLSNATDSLELWVKVQLLWTSLESVFMGGDIAKQMPIEAKKFVKIDKDWAKTMIKAEETEKVIMCCASETLCTTLPVLFVELEKCQKSLEGYLEQKRSRFPRFYFVSNPVLLLVLSQGSDPVQMQPYYEKVFDSISQVVHDKKEKSSIISMVNIAGSDEETISFSKPVKATGNIEDWLGALEKGMQVSLKSLAELAAVQCTLMPLRQFVDCSCGQFALLGLQFSWTAQCQEALDKCRTNKSIMSETNRGQLGVLQEMSSWCLQDLGTKMNRTKIETLVTIQVHQRDVFMDLTRLYKERKIHNSMDFEWLKQARFYWRPGEDDAHGAGSCAISICDVDFKYRFEYLGCKERLVITPLTDRCYITLSQALGMFLGGAPAGPAGTGKTETVKDLGRSLGNFVVVTNCTDQQRYTDMAKIFKGLCQAGLWGCFDEFNRIELPVLSVVAQQVLAITNAKRVGAKEFVFPGDSQVIGLKRDVAYFITMNPGYQGRQELPENLKVLFRSVAMMVPDREIIMKVKLCSVGYQGFSDLARKFNVLYALCEQQLSKQKHYDFGLRNILSVLRTAGKTKRDNLDENEDLLLMKTLRDMNLSKLIAQDVPLFLSLLGDLFPAVVAGASGDAHAEVESAAKSFIDKEGLIAHPSWCLKVIQLYETTLVRHGVMMVGPPGSGKSSTISTLQSALTKTTGVQHKPIRMNPKAIRAEEMFGETNKASGEWVDGVFAAMWSKFNDRNRKDMQWIICDGPVDAIWIENLNTVLDDNKILTLANGDRIPMTDNVKLIFEVEDLRNASPATVSRAGIIYVSDSDLDWQPVMESRLKKLPPGRGDILREFFRKYVGECLGPKEPGHLFDFITRTCRPVMNCTRVGQIEATIRLLSEMLESSDMSQSPEDAQGELERLFLFSVSWALGGLLEPDERVKFDQYLQQLCPENMPSSGGAAAAAAAAANDGDSVSGNSTISASSGLTVFDYSVNLDTMAWEPWVVPAWEYPKVPAEVDFQRLLVPTVDSTRALAIINHLQKQRHPVLMVGGSGTAKTTTALMYFDSLTNDSMMVKRINFSSATTAGMFQSTIEGELDKRGGKNFGPPSGCGMTVFLDDVSMPEVNEWDDQPTLEVVRQLVETGGFCFLDKDKRGDLKVIEDLQYVGAMNHPGAGKNDIPNRLKRHFFIFNMIVPPEESINAIYGQMVEGRFPAQERRSTFHLFSERLPAATTALWRWMRAKMLPSPSKFHYTFNMRELSRVFQGLLRAPKDSIPTEVCLMKLWRHECCRVFADKLTTIEDKEAFQKELDHQTALLGRAVLETPEGRLLTYEMVTGESPGEDEVSPPTDEISLLKAITQEAFFVDFLRTDEYDEDGVLIQAAPKVYEEGPSLVNLRAIVQGFAEQYNLDFPANRMDLVLFDDALRHLITVSRILGMPRGNMLFVGVGGSGKQSLTRLASYIAGNFTFQITITKAYNLNSFMDDMRCLYKKCGQEGKNATFVLTEAEMKDETFLEIMNSFLMTGEVPNLFPKDELHMMAAEIRPFAISTRPDFVDTPENLARCFVDRVRANLHCVICMSPVSVKFPERARKFPGLVNGCTINWFLSWPAEALVAVSDGYIGNAPIECSAEVHKELVTHMGMVHRMVVESCADYFVQMRRRVYQTPRSFLSFLGSYKDLYLTKKEQVDVKSKRVIVGLDKLKKGASDVELMKVQLKEEEVKLKEADLATTKMLSKLEVSSMAAKKEADAVAVIKEACMADARRIAGEKEDAEEDLAQAKPFLEEAERAVESIKAGDLNELKKLQKPSDIIKLIFDCVGLLKMEKVQPVQVDEVTIGIGKEKQTLPFLKDSFKYMQAGMLSDARFLQSIFAFSQNEKDFINDETVELMAPYLELEGFNPAVARNASKAAEGLCTWCRAMTYYHEASKVVKPKLEALRIAEVKLQDAQKELEEAESKLQNCQDVLTKLQTKFEAQMAKKRAIEENAARTRSRMEQATALIVGLGGERTRWTEDSRKFADTKRRLVGDVALSCAFVGYCGPFNQEFRDHLVKTRFSDDLVSRGIPLTKGLDLTSFLVDMGTIGDWNLDGLPTDPLSIQNGILVTRSSRYPLLIDPQGQALNWIRRHEKDRLPASGVTSFSSDKLRDTLEYCMMEGKALIIAGVEEDIDPMLTPVLEKQIVVKARSKYINVADKMCEFSDSFMLYMTTRLPNPHLSPENQAKTTVVDFTVTQKGLEEQLLGGVIQKEQKSLEEQLKNVLEEVTNNTKALMALDQLLLERLSANTGNLLDDEELIGALAETKKKAVQVRDKLVAAGEMREGIDEKREQYRPVATRGAVMYFTIVDLSLVNVMYQTSLDQFQTLFTRAMDVADKASLASKRVWNIIETMTFNVYRYISRGLYEQDKLSFKLILALKILLTARRLDQSDVTLFIKGGAALDLNAVKPKPYLWLADPAWLNAIQLSRDNVMFKSLPDEIIRNEAAWKLWYAENEPEEIPVPYFEGRLAADPSVGAFYRLLLVRSLREDRTLLCVNNFIRLTDTVEHAGSRLPAMGPRFAEPLTDTVESVYNEMDCSTPVIYLLSAGADPTDSIEGLARKKKTDVACVSMGEGQSVVASRAIAAATVNGSWVLLQNCHLGLDYMETMEDYLQTLPACHTDFRLFITSEPHPKFPIGLLQMSIKVTNEPPKGLRAGLLRSFTVIVDQDKLERVDSSQWRALLYSLCFLHSVVQERRKFGSLGWCIPYEFNDGDLNACATFLEKHLYSGSVSWPTVQYMVGEVQYGGKITDDLDRRLFKAYTETWMGPPALSASFCFNPGVPMQGGPQFKYVIPDSQEVEDYIAFIQTFPGIDGPEVFGLHPNADLTFRNKEGQQLLATLMETQPKQATGGTGRSREDMVLEKCTELLLAVPEGFTEASYLECIAAQGGLGVPLNIFLMQEVQRLQLVIINVGGMLKTLLQAIRGEVVVTEDLMSAINAVYDARVPRQWVFSYGGDEISWMSASLGLWFSSFTARNEQLATWLTGGRPPCFWLTGFFNPQGFVTAVQQEVTRAHKADRWSLDGVVLHTEVTEFEKSEQVKAPPKEGVYIHGLYLDGAQWNRSENSLVESKPKELFSSVPVMYVTAVTKAQRKALSGDYGPHGGFDCPVYKYSLRTDKYIIFLVTLAARSKHPSHWTLRGVALLCGSGDSVQ</sequence>
<dbReference type="Gene3D" id="1.10.8.710">
    <property type="match status" value="1"/>
</dbReference>
<dbReference type="FunFam" id="3.40.50.300:FF:000049">
    <property type="entry name" value="Dynein, axonemal, heavy chain 5"/>
    <property type="match status" value="1"/>
</dbReference>
<dbReference type="SMART" id="SM00382">
    <property type="entry name" value="AAA"/>
    <property type="match status" value="3"/>
</dbReference>
<evidence type="ECO:0000256" key="12">
    <source>
        <dbReference type="ARBA" id="ARBA00023069"/>
    </source>
</evidence>
<evidence type="ECO:0000256" key="17">
    <source>
        <dbReference type="ARBA" id="ARBA00065818"/>
    </source>
</evidence>
<dbReference type="Gene3D" id="3.10.490.20">
    <property type="match status" value="1"/>
</dbReference>
<dbReference type="STRING" id="2880.D8LQB6"/>
<dbReference type="Gene3D" id="1.10.8.1220">
    <property type="match status" value="1"/>
</dbReference>
<dbReference type="InterPro" id="IPR043157">
    <property type="entry name" value="Dynein_AAA1S"/>
</dbReference>
<dbReference type="FunFam" id="3.40.50.300:FF:000044">
    <property type="entry name" value="Dynein heavy chain 5, axonemal"/>
    <property type="match status" value="1"/>
</dbReference>
<dbReference type="Gene3D" id="1.10.8.720">
    <property type="entry name" value="Region D6 of dynein motor"/>
    <property type="match status" value="1"/>
</dbReference>
<evidence type="ECO:0000256" key="4">
    <source>
        <dbReference type="ARBA" id="ARBA00022490"/>
    </source>
</evidence>
<dbReference type="GO" id="GO:0045505">
    <property type="term" value="F:dynein intermediate chain binding"/>
    <property type="evidence" value="ECO:0007669"/>
    <property type="project" value="InterPro"/>
</dbReference>
<dbReference type="GO" id="GO:0005524">
    <property type="term" value="F:ATP binding"/>
    <property type="evidence" value="ECO:0007669"/>
    <property type="project" value="UniProtKB-KW"/>
</dbReference>
<dbReference type="FunCoup" id="D8LQB6">
    <property type="interactions" value="2"/>
</dbReference>
<dbReference type="FunFam" id="1.20.140.100:FF:000001">
    <property type="entry name" value="dynein heavy chain 17, axonemal"/>
    <property type="match status" value="1"/>
</dbReference>
<dbReference type="InterPro" id="IPR041658">
    <property type="entry name" value="AAA_lid_11"/>
</dbReference>
<dbReference type="Pfam" id="PF12775">
    <property type="entry name" value="AAA_7"/>
    <property type="match status" value="1"/>
</dbReference>
<evidence type="ECO:0000256" key="2">
    <source>
        <dbReference type="ARBA" id="ARBA00004430"/>
    </source>
</evidence>
<dbReference type="Pfam" id="PF12780">
    <property type="entry name" value="AAA_8"/>
    <property type="match status" value="1"/>
</dbReference>
<dbReference type="OrthoDB" id="185092at2759"/>
<keyword evidence="13" id="KW-0505">Motor protein</keyword>
<name>D8LQB6_ECTSI</name>
<dbReference type="InterPro" id="IPR042219">
    <property type="entry name" value="AAA_lid_11_sf"/>
</dbReference>
<evidence type="ECO:0000256" key="15">
    <source>
        <dbReference type="ARBA" id="ARBA00023273"/>
    </source>
</evidence>
<dbReference type="InParanoid" id="D8LQB6"/>
<dbReference type="FunFam" id="3.10.490.20:FF:000010">
    <property type="entry name" value="Dynein heavy chain, putative"/>
    <property type="match status" value="1"/>
</dbReference>
<dbReference type="Pfam" id="PF18198">
    <property type="entry name" value="AAA_lid_11"/>
    <property type="match status" value="1"/>
</dbReference>
<dbReference type="GO" id="GO:0008569">
    <property type="term" value="F:minus-end-directed microtubule motor activity"/>
    <property type="evidence" value="ECO:0007669"/>
    <property type="project" value="InterPro"/>
</dbReference>
<dbReference type="InterPro" id="IPR003593">
    <property type="entry name" value="AAA+_ATPase"/>
</dbReference>
<dbReference type="EMBL" id="FN649729">
    <property type="protein sequence ID" value="CBN78680.1"/>
    <property type="molecule type" value="Genomic_DNA"/>
</dbReference>
<protein>
    <submittedName>
        <fullName evidence="20">Dynein heavy chain</fullName>
    </submittedName>
</protein>
<dbReference type="InterPro" id="IPR026983">
    <property type="entry name" value="DHC"/>
</dbReference>
<dbReference type="InterPro" id="IPR035699">
    <property type="entry name" value="AAA_6"/>
</dbReference>
<dbReference type="Pfam" id="PF03028">
    <property type="entry name" value="Dynein_heavy"/>
    <property type="match status" value="1"/>
</dbReference>
<dbReference type="Gene3D" id="6.10.140.1060">
    <property type="match status" value="1"/>
</dbReference>
<dbReference type="GO" id="GO:0060294">
    <property type="term" value="P:cilium movement involved in cell motility"/>
    <property type="evidence" value="ECO:0007669"/>
    <property type="project" value="UniProtKB-ARBA"/>
</dbReference>
<comment type="function">
    <text evidence="16">Force generating protein of eukaryotic cilia and flagella. Produces force towards the minus ends of microtubules. Dynein has ATPase activity; the force-producing power stroke is thought to occur on release of ADP.</text>
</comment>
<keyword evidence="14" id="KW-0206">Cytoskeleton</keyword>
<dbReference type="FunFam" id="1.10.8.710:FF:000003">
    <property type="entry name" value="Dynein axonemal heavy chain 5"/>
    <property type="match status" value="1"/>
</dbReference>
<dbReference type="InterPro" id="IPR024743">
    <property type="entry name" value="Dynein_HC_stalk"/>
</dbReference>
<dbReference type="Gene3D" id="1.10.472.130">
    <property type="match status" value="1"/>
</dbReference>
<dbReference type="InterPro" id="IPR027417">
    <property type="entry name" value="P-loop_NTPase"/>
</dbReference>
<evidence type="ECO:0000259" key="19">
    <source>
        <dbReference type="SMART" id="SM00382"/>
    </source>
</evidence>
<keyword evidence="21" id="KW-1185">Reference proteome</keyword>
<keyword evidence="15" id="KW-0966">Cell projection</keyword>